<dbReference type="PROSITE" id="PS50157">
    <property type="entry name" value="ZINC_FINGER_C2H2_2"/>
    <property type="match status" value="2"/>
</dbReference>
<keyword evidence="2" id="KW-0479">Metal-binding</keyword>
<dbReference type="PROSITE" id="PS50016">
    <property type="entry name" value="ZF_PHD_2"/>
    <property type="match status" value="1"/>
</dbReference>
<keyword evidence="3" id="KW-0677">Repeat</keyword>
<dbReference type="Gene3D" id="3.30.160.60">
    <property type="entry name" value="Classic Zinc Finger"/>
    <property type="match status" value="2"/>
</dbReference>
<feature type="domain" description="C2H2-type" evidence="10">
    <location>
        <begin position="1628"/>
        <end position="1657"/>
    </location>
</feature>
<dbReference type="InterPro" id="IPR013087">
    <property type="entry name" value="Znf_C2H2_type"/>
</dbReference>
<organism evidence="11 12">
    <name type="scientific">Apostasia shenzhenica</name>
    <dbReference type="NCBI Taxonomy" id="1088818"/>
    <lineage>
        <taxon>Eukaryota</taxon>
        <taxon>Viridiplantae</taxon>
        <taxon>Streptophyta</taxon>
        <taxon>Embryophyta</taxon>
        <taxon>Tracheophyta</taxon>
        <taxon>Spermatophyta</taxon>
        <taxon>Magnoliopsida</taxon>
        <taxon>Liliopsida</taxon>
        <taxon>Asparagales</taxon>
        <taxon>Orchidaceae</taxon>
        <taxon>Apostasioideae</taxon>
        <taxon>Apostasia</taxon>
    </lineage>
</organism>
<evidence type="ECO:0000313" key="11">
    <source>
        <dbReference type="EMBL" id="PKA56842.1"/>
    </source>
</evidence>
<dbReference type="GO" id="GO:0005634">
    <property type="term" value="C:nucleus"/>
    <property type="evidence" value="ECO:0007669"/>
    <property type="project" value="UniProtKB-SubCell"/>
</dbReference>
<evidence type="ECO:0000256" key="2">
    <source>
        <dbReference type="ARBA" id="ARBA00022723"/>
    </source>
</evidence>
<feature type="compositionally biased region" description="Low complexity" evidence="8">
    <location>
        <begin position="555"/>
        <end position="567"/>
    </location>
</feature>
<dbReference type="InterPro" id="IPR032308">
    <property type="entry name" value="TDBD"/>
</dbReference>
<evidence type="ECO:0000256" key="4">
    <source>
        <dbReference type="ARBA" id="ARBA00022771"/>
    </source>
</evidence>
<reference evidence="11 12" key="1">
    <citation type="journal article" date="2017" name="Nature">
        <title>The Apostasia genome and the evolution of orchids.</title>
        <authorList>
            <person name="Zhang G.Q."/>
            <person name="Liu K.W."/>
            <person name="Li Z."/>
            <person name="Lohaus R."/>
            <person name="Hsiao Y.Y."/>
            <person name="Niu S.C."/>
            <person name="Wang J.Y."/>
            <person name="Lin Y.C."/>
            <person name="Xu Q."/>
            <person name="Chen L.J."/>
            <person name="Yoshida K."/>
            <person name="Fujiwara S."/>
            <person name="Wang Z.W."/>
            <person name="Zhang Y.Q."/>
            <person name="Mitsuda N."/>
            <person name="Wang M."/>
            <person name="Liu G.H."/>
            <person name="Pecoraro L."/>
            <person name="Huang H.X."/>
            <person name="Xiao X.J."/>
            <person name="Lin M."/>
            <person name="Wu X.Y."/>
            <person name="Wu W.L."/>
            <person name="Chen Y.Y."/>
            <person name="Chang S.B."/>
            <person name="Sakamoto S."/>
            <person name="Ohme-Takagi M."/>
            <person name="Yagi M."/>
            <person name="Zeng S.J."/>
            <person name="Shen C.Y."/>
            <person name="Yeh C.M."/>
            <person name="Luo Y.B."/>
            <person name="Tsai W.C."/>
            <person name="Van de Peer Y."/>
            <person name="Liu Z.J."/>
        </authorList>
    </citation>
    <scope>NUCLEOTIDE SEQUENCE [LARGE SCALE GENOMIC DNA]</scope>
    <source>
        <strain evidence="12">cv. Shenzhen</strain>
        <tissue evidence="11">Stem</tissue>
    </source>
</reference>
<evidence type="ECO:0000256" key="8">
    <source>
        <dbReference type="SAM" id="MobiDB-lite"/>
    </source>
</evidence>
<evidence type="ECO:0000256" key="3">
    <source>
        <dbReference type="ARBA" id="ARBA00022737"/>
    </source>
</evidence>
<dbReference type="CDD" id="cd15532">
    <property type="entry name" value="PHD2_CHD_II"/>
    <property type="match status" value="1"/>
</dbReference>
<dbReference type="InterPro" id="IPR036236">
    <property type="entry name" value="Znf_C2H2_sf"/>
</dbReference>
<feature type="region of interest" description="Disordered" evidence="8">
    <location>
        <begin position="202"/>
        <end position="239"/>
    </location>
</feature>
<dbReference type="InterPro" id="IPR016181">
    <property type="entry name" value="Acyl_CoA_acyltransferase"/>
</dbReference>
<dbReference type="Pfam" id="PF16135">
    <property type="entry name" value="TDBD"/>
    <property type="match status" value="1"/>
</dbReference>
<dbReference type="GO" id="GO:0008270">
    <property type="term" value="F:zinc ion binding"/>
    <property type="evidence" value="ECO:0007669"/>
    <property type="project" value="UniProtKB-KW"/>
</dbReference>
<dbReference type="STRING" id="1088818.A0A2I0AMQ6"/>
<dbReference type="PROSITE" id="PS01359">
    <property type="entry name" value="ZF_PHD_1"/>
    <property type="match status" value="1"/>
</dbReference>
<dbReference type="EMBL" id="KZ451969">
    <property type="protein sequence ID" value="PKA56842.1"/>
    <property type="molecule type" value="Genomic_DNA"/>
</dbReference>
<dbReference type="InterPro" id="IPR011011">
    <property type="entry name" value="Znf_FYVE_PHD"/>
</dbReference>
<dbReference type="SUPFAM" id="SSF55729">
    <property type="entry name" value="Acyl-CoA N-acyltransferases (Nat)"/>
    <property type="match status" value="1"/>
</dbReference>
<keyword evidence="5" id="KW-0862">Zinc</keyword>
<feature type="domain" description="C2H2-type" evidence="10">
    <location>
        <begin position="1599"/>
        <end position="1628"/>
    </location>
</feature>
<dbReference type="InterPro" id="IPR019786">
    <property type="entry name" value="Zinc_finger_PHD-type_CS"/>
</dbReference>
<keyword evidence="4 7" id="KW-0863">Zinc-finger</keyword>
<accession>A0A2I0AMQ6</accession>
<dbReference type="Pfam" id="PF23209">
    <property type="entry name" value="IDM1_C"/>
    <property type="match status" value="1"/>
</dbReference>
<evidence type="ECO:0000313" key="12">
    <source>
        <dbReference type="Proteomes" id="UP000236161"/>
    </source>
</evidence>
<gene>
    <name evidence="11" type="ORF">AXF42_Ash002145</name>
</gene>
<dbReference type="InterPro" id="IPR019787">
    <property type="entry name" value="Znf_PHD-finger"/>
</dbReference>
<dbReference type="InterPro" id="IPR056511">
    <property type="entry name" value="IDM1_C"/>
</dbReference>
<dbReference type="InterPro" id="IPR013083">
    <property type="entry name" value="Znf_RING/FYVE/PHD"/>
</dbReference>
<dbReference type="OrthoDB" id="429143at2759"/>
<dbReference type="Pfam" id="PF00628">
    <property type="entry name" value="PHD"/>
    <property type="match status" value="1"/>
</dbReference>
<evidence type="ECO:0000259" key="9">
    <source>
        <dbReference type="PROSITE" id="PS50016"/>
    </source>
</evidence>
<dbReference type="Gene3D" id="3.30.40.10">
    <property type="entry name" value="Zinc/RING finger domain, C3HC4 (zinc finger)"/>
    <property type="match status" value="1"/>
</dbReference>
<evidence type="ECO:0000259" key="10">
    <source>
        <dbReference type="PROSITE" id="PS50157"/>
    </source>
</evidence>
<dbReference type="SUPFAM" id="SSF57667">
    <property type="entry name" value="beta-beta-alpha zinc fingers"/>
    <property type="match status" value="2"/>
</dbReference>
<dbReference type="InterPro" id="IPR001965">
    <property type="entry name" value="Znf_PHD"/>
</dbReference>
<dbReference type="PANTHER" id="PTHR46508:SF2">
    <property type="entry name" value="INCREASED DNA METHYLATION 1"/>
    <property type="match status" value="1"/>
</dbReference>
<proteinExistence type="predicted"/>
<sequence>MDALTLDKESWRENQENTMEILFGGEIRGLVGDGFDCLKEVRRICIDVLYGSRMGSLDQMNASSEKTNFHEEEGSFREQLGDVNGESIVLIDPSSLKRSFRDCSPRVNSSYSKHLKSSPTYPANVKENVNVLPNAHIDLVNHLPLRNAMSSWTADAVNPNQKFYTVETLGHDVTSNCYFGSCQSMMGSSDNTYLASLLKNEQRNQGGSNHNGLIDATSSTSPNSKATHGSLPSTPDRSLSVRGVQNAFDCIDQGAQEVPSTMGFSANTAYFAVKDERSKEANIQETVISSYSGMISVMKDLKACCDCHAVNKPRYTDLKILDSGSVSLVEQNSSVKCVSSCSITQALQSQQSIEPCGPLSGIIECSLEASFSKNFIIRLRSLALQLLKDAGWSVEARNRKFDTERTDSYYKPPEGPVQSSLSKAWMVCGLRLAASNPHAGADSELGRVWTSIDAFCCELKNVLAFIKKELHCLDVSSALLCRWQLLDPFVAVVCIDKKVKALRLGMVVKAVKSHASILSNSENLFLGSNEFDKFRCPYSDGIQPILSVRRSELTGSSSSKQGSASHDSQFRKRKQRHRHLVPRVCQVAITCSRNHESLLGCSTEGYSVAEVAHGQGHILLPGSPANDVLCLQAMTPAGPSNLETANLKRKLGSCNIKGDIIRKSLSFEECDDLSSNDGACKSTNVCNNANRRNEQLNEMRQHRKTQGDLGSYCMLNSKHEHPMTGQEIILFSPQKNSICFSKDGYCRQELCGHFISPYGLEATMKQELQSSIDQSCSMDIVHHPCLAVESTNSTGFSTHGGIIRFDHQGDHCLVDKLSLEGILGRFQHIKDGTARSSKPAMRKVTEEKPHSSSVKQIPKKSKKTTEVALVRKIAKKKVCNENKVMGKVSKRMKKTPEINMTTVNAMNLKSKLPVKRVFGQCSTDDGLHCKTLQDEAFTMRGDSFAKGSNKSVFHEETIVASSNLDKEHARFRETLDHYLDFGFGNSLNPYSDKMSAVTVSYGPHNKEKVWDMDKAKICKNRKRKNSYKIMKSSLQLLVNDEISSLHAKSYDETPICDPHSTTGHDEADTIRLSKQRGRRKKLGCQIENHNLLIFAGIKSEDNNSFCKSFCRRGWNSELKALGIPQTQKSDCEMVVRHARSNVKGSKGKKEADTSSRTVLSWLVKMDVISVNDTIQCHNPRNNKVAKEGRVINGGILCNCCQKIFCVTKFRQHAGFRVQNPSLNLFLESGKPYILCQLQAWSAEYKLRKDAEKTMEVQDTDENDDTCRHCGDGGELICCDGCPSSYHQACLYLKEISEGCWYCPNCTCSICQCGLNLPQESGSFVTMECSQCEQQYHEDCMKERIKCDAVGSNIWFCGQNCLEIYIGLRTIVGLTNKMSNGFSWTVLRCFHDDQKVHSAKKTALMAECNTKLAIALSIMEESFLPMLDPSTGHNMIPHILYNWGSNCLRMNYQGFYTVALEKEDEIISLAAIRVHGVTLAEMPLITTCSEHRHKGMCRRLVHVIEEILKSLKVEMLILPAVSSFVDSWISAFGFEPIDDNDKQRLSTMCVISFPGTILLKKKLYPSPENESEDMLNTIREKSREVELEEKRSEPATEMLFLCTYEGCGKTFDQAAALKKHTHVHGERQYVCPIEGCGKKFLDSSKLKRHNLIHTGEKNYKCPYEGCGLLIGLQLEGAYQNAFVGELSCLPLPRMRQKVYT</sequence>
<evidence type="ECO:0000256" key="6">
    <source>
        <dbReference type="ARBA" id="ARBA00023242"/>
    </source>
</evidence>
<feature type="domain" description="PHD-type" evidence="9">
    <location>
        <begin position="1263"/>
        <end position="1308"/>
    </location>
</feature>
<feature type="region of interest" description="Disordered" evidence="8">
    <location>
        <begin position="555"/>
        <end position="577"/>
    </location>
</feature>
<evidence type="ECO:0000256" key="7">
    <source>
        <dbReference type="PROSITE-ProRule" id="PRU00042"/>
    </source>
</evidence>
<comment type="subcellular location">
    <subcellularLocation>
        <location evidence="1">Nucleus</location>
    </subcellularLocation>
</comment>
<protein>
    <submittedName>
        <fullName evidence="11">Putative zinc finger protein</fullName>
    </submittedName>
</protein>
<feature type="region of interest" description="Disordered" evidence="8">
    <location>
        <begin position="833"/>
        <end position="861"/>
    </location>
</feature>
<dbReference type="SUPFAM" id="SSF57903">
    <property type="entry name" value="FYVE/PHD zinc finger"/>
    <property type="match status" value="1"/>
</dbReference>
<feature type="compositionally biased region" description="Polar residues" evidence="8">
    <location>
        <begin position="203"/>
        <end position="237"/>
    </location>
</feature>
<evidence type="ECO:0000256" key="5">
    <source>
        <dbReference type="ARBA" id="ARBA00022833"/>
    </source>
</evidence>
<dbReference type="FunFam" id="3.30.160.60:FF:000125">
    <property type="entry name" value="Putative zinc finger protein 143"/>
    <property type="match status" value="1"/>
</dbReference>
<dbReference type="PANTHER" id="PTHR46508">
    <property type="entry name" value="PHD FINGER FAMILY PROTEIN"/>
    <property type="match status" value="1"/>
</dbReference>
<dbReference type="Proteomes" id="UP000236161">
    <property type="component" value="Unassembled WGS sequence"/>
</dbReference>
<keyword evidence="6" id="KW-0539">Nucleus</keyword>
<dbReference type="PROSITE" id="PS00028">
    <property type="entry name" value="ZINC_FINGER_C2H2_1"/>
    <property type="match status" value="2"/>
</dbReference>
<keyword evidence="12" id="KW-1185">Reference proteome</keyword>
<dbReference type="SMART" id="SM00355">
    <property type="entry name" value="ZnF_C2H2"/>
    <property type="match status" value="2"/>
</dbReference>
<evidence type="ECO:0000256" key="1">
    <source>
        <dbReference type="ARBA" id="ARBA00004123"/>
    </source>
</evidence>
<name>A0A2I0AMQ6_9ASPA</name>
<dbReference type="SMART" id="SM00249">
    <property type="entry name" value="PHD"/>
    <property type="match status" value="2"/>
</dbReference>